<dbReference type="InterPro" id="IPR012337">
    <property type="entry name" value="RNaseH-like_sf"/>
</dbReference>
<dbReference type="EMBL" id="CAJOBG010003539">
    <property type="protein sequence ID" value="CAF4068382.1"/>
    <property type="molecule type" value="Genomic_DNA"/>
</dbReference>
<dbReference type="AlphaFoldDB" id="A0A816S7Q2"/>
<dbReference type="Proteomes" id="UP000663856">
    <property type="component" value="Unassembled WGS sequence"/>
</dbReference>
<dbReference type="InterPro" id="IPR025398">
    <property type="entry name" value="DUF4371"/>
</dbReference>
<evidence type="ECO:0000313" key="4">
    <source>
        <dbReference type="EMBL" id="CAF4068382.1"/>
    </source>
</evidence>
<evidence type="ECO:0000256" key="1">
    <source>
        <dbReference type="SAM" id="MobiDB-lite"/>
    </source>
</evidence>
<dbReference type="PANTHER" id="PTHR45749">
    <property type="match status" value="1"/>
</dbReference>
<protein>
    <recommendedName>
        <fullName evidence="2">DUF4371 domain-containing protein</fullName>
    </recommendedName>
</protein>
<evidence type="ECO:0000313" key="6">
    <source>
        <dbReference type="Proteomes" id="UP000663866"/>
    </source>
</evidence>
<feature type="region of interest" description="Disordered" evidence="1">
    <location>
        <begin position="12"/>
        <end position="48"/>
    </location>
</feature>
<evidence type="ECO:0000259" key="2">
    <source>
        <dbReference type="Pfam" id="PF14291"/>
    </source>
</evidence>
<gene>
    <name evidence="4" type="ORF">OVN521_LOCUS19042</name>
    <name evidence="3" type="ORF">WKI299_LOCUS16124</name>
</gene>
<dbReference type="PANTHER" id="PTHR45749:SF21">
    <property type="entry name" value="DUF4371 DOMAIN-CONTAINING PROTEIN"/>
    <property type="match status" value="1"/>
</dbReference>
<feature type="domain" description="DUF4371" evidence="2">
    <location>
        <begin position="248"/>
        <end position="332"/>
    </location>
</feature>
<comment type="caution">
    <text evidence="3">The sequence shown here is derived from an EMBL/GenBank/DDBJ whole genome shotgun (WGS) entry which is preliminary data.</text>
</comment>
<keyword evidence="6" id="KW-1185">Reference proteome</keyword>
<reference evidence="3" key="1">
    <citation type="submission" date="2021-02" db="EMBL/GenBank/DDBJ databases">
        <authorList>
            <person name="Nowell W R."/>
        </authorList>
    </citation>
    <scope>NUCLEOTIDE SEQUENCE</scope>
</reference>
<sequence>MSAKQHKIISFFQNKKQKINDNVDQSSSPITDDSSSNSSNEPQSETELNIEISSSESLTASALVSSAPISPTSMTSALISTISISSAPISPTLSLSTRISVTSISSTSISASTESSILELKCELTCCKSDQPFVPQNQSDFKPSGDKRVYECSFQSENRVYCYYCRTAYYGGFYPESKKIGESTLIFTGYGDWKNALARFPKNESSETHSDCVYLVKQQKKSTVAARISLTYQIQQAQRRRLLLIEIECINIICDETRDESSTEQLCFTIRSVDDSLVIYEDVLGMYAITSQSAEYITDVILDILVRCNLDIQHCRGQGYNGVSSMTGHISGVASRIKSLCKKAFYIHCNAHSLDLALQDLIRISPSISAALNITNEIIHFIKDSPKR</sequence>
<dbReference type="Pfam" id="PF14291">
    <property type="entry name" value="DUF4371"/>
    <property type="match status" value="1"/>
</dbReference>
<dbReference type="EMBL" id="CAJNRF010006377">
    <property type="protein sequence ID" value="CAF2080508.1"/>
    <property type="molecule type" value="Genomic_DNA"/>
</dbReference>
<organism evidence="3 5">
    <name type="scientific">Rotaria magnacalcarata</name>
    <dbReference type="NCBI Taxonomy" id="392030"/>
    <lineage>
        <taxon>Eukaryota</taxon>
        <taxon>Metazoa</taxon>
        <taxon>Spiralia</taxon>
        <taxon>Gnathifera</taxon>
        <taxon>Rotifera</taxon>
        <taxon>Eurotatoria</taxon>
        <taxon>Bdelloidea</taxon>
        <taxon>Philodinida</taxon>
        <taxon>Philodinidae</taxon>
        <taxon>Rotaria</taxon>
    </lineage>
</organism>
<feature type="compositionally biased region" description="Low complexity" evidence="1">
    <location>
        <begin position="25"/>
        <end position="48"/>
    </location>
</feature>
<accession>A0A816S7Q2</accession>
<proteinExistence type="predicted"/>
<dbReference type="SUPFAM" id="SSF53098">
    <property type="entry name" value="Ribonuclease H-like"/>
    <property type="match status" value="1"/>
</dbReference>
<dbReference type="Proteomes" id="UP000663866">
    <property type="component" value="Unassembled WGS sequence"/>
</dbReference>
<evidence type="ECO:0000313" key="3">
    <source>
        <dbReference type="EMBL" id="CAF2080508.1"/>
    </source>
</evidence>
<name>A0A816S7Q2_9BILA</name>
<evidence type="ECO:0000313" key="5">
    <source>
        <dbReference type="Proteomes" id="UP000663856"/>
    </source>
</evidence>